<dbReference type="InterPro" id="IPR007314">
    <property type="entry name" value="Cofac_haem-bd_dom"/>
</dbReference>
<evidence type="ECO:0000313" key="3">
    <source>
        <dbReference type="EMBL" id="UUX48596.1"/>
    </source>
</evidence>
<evidence type="ECO:0000256" key="1">
    <source>
        <dbReference type="SAM" id="SignalP"/>
    </source>
</evidence>
<reference evidence="3" key="1">
    <citation type="submission" date="2022-08" db="EMBL/GenBank/DDBJ databases">
        <title>Nisaea acidiphila sp. nov., isolated from a marine algal debris and emended description of the genus Nisaea Urios et al. 2008.</title>
        <authorList>
            <person name="Kwon K."/>
        </authorList>
    </citation>
    <scope>NUCLEOTIDE SEQUENCE</scope>
    <source>
        <strain evidence="3">MEBiC11861</strain>
    </source>
</reference>
<dbReference type="KEGG" id="naci:NUH88_14395"/>
<protein>
    <submittedName>
        <fullName evidence="3">ChaN family lipoprotein</fullName>
    </submittedName>
</protein>
<dbReference type="AlphaFoldDB" id="A0A9J7AQG1"/>
<evidence type="ECO:0000259" key="2">
    <source>
        <dbReference type="Pfam" id="PF04187"/>
    </source>
</evidence>
<dbReference type="EMBL" id="CP102480">
    <property type="protein sequence ID" value="UUX48596.1"/>
    <property type="molecule type" value="Genomic_DNA"/>
</dbReference>
<dbReference type="CDD" id="cd14727">
    <property type="entry name" value="ChanN-like"/>
    <property type="match status" value="1"/>
</dbReference>
<dbReference type="Proteomes" id="UP001060336">
    <property type="component" value="Chromosome"/>
</dbReference>
<keyword evidence="1" id="KW-0732">Signal</keyword>
<name>A0A9J7AQG1_9PROT</name>
<keyword evidence="4" id="KW-1185">Reference proteome</keyword>
<dbReference type="Gene3D" id="3.40.50.11550">
    <property type="match status" value="2"/>
</dbReference>
<dbReference type="RefSeq" id="WP_257767103.1">
    <property type="nucleotide sequence ID" value="NZ_CP102480.1"/>
</dbReference>
<proteinExistence type="predicted"/>
<dbReference type="SUPFAM" id="SSF159501">
    <property type="entry name" value="EreA/ChaN-like"/>
    <property type="match status" value="1"/>
</dbReference>
<feature type="domain" description="Haem-binding uptake Tiki superfamily ChaN" evidence="2">
    <location>
        <begin position="38"/>
        <end position="241"/>
    </location>
</feature>
<evidence type="ECO:0000313" key="4">
    <source>
        <dbReference type="Proteomes" id="UP001060336"/>
    </source>
</evidence>
<dbReference type="PIRSF" id="PIRSF020419">
    <property type="entry name" value="Fe_uptake_reg_CjrA_prd"/>
    <property type="match status" value="1"/>
</dbReference>
<dbReference type="Pfam" id="PF04187">
    <property type="entry name" value="Cofac_haem_bdg"/>
    <property type="match status" value="1"/>
</dbReference>
<organism evidence="3 4">
    <name type="scientific">Nisaea acidiphila</name>
    <dbReference type="NCBI Taxonomy" id="1862145"/>
    <lineage>
        <taxon>Bacteria</taxon>
        <taxon>Pseudomonadati</taxon>
        <taxon>Pseudomonadota</taxon>
        <taxon>Alphaproteobacteria</taxon>
        <taxon>Rhodospirillales</taxon>
        <taxon>Thalassobaculaceae</taxon>
        <taxon>Nisaea</taxon>
    </lineage>
</organism>
<gene>
    <name evidence="3" type="ORF">NUH88_14395</name>
</gene>
<feature type="signal peptide" evidence="1">
    <location>
        <begin position="1"/>
        <end position="29"/>
    </location>
</feature>
<accession>A0A9J7AQG1</accession>
<dbReference type="InterPro" id="IPR016773">
    <property type="entry name" value="Fe3_uptake_reg_CjrA_prd"/>
</dbReference>
<feature type="chain" id="PRO_5039886529" evidence="1">
    <location>
        <begin position="30"/>
        <end position="302"/>
    </location>
</feature>
<sequence length="302" mass="33346">MQCVRCRHLLHWLVAAVILALAPLPDANADVLPETYLARSLAAHKFVMLGEKHDNPEHHRIQARLLAGLVAAGRRPAVVWEMIVRDKQPAIDAFAATGETDPDRFAEIVDWAGSGWPDWTYYRPIAEVALAAGLPMVAGNIGRDAVRTIARSPENVTPELRTRLKLDEPLPENVEQAIGDEVYRGHCELVPREHLAPMVRVQIARDASLAEAMVRASGSADGAVLIAGGQHVRKDIGTGYHLRRRFGVDDVAAIALLERSGTEVAEPDLSLSRSFDFVWMTDKAHPEKNYCAELEARFSKHK</sequence>
<keyword evidence="3" id="KW-0449">Lipoprotein</keyword>